<keyword evidence="6" id="KW-1185">Reference proteome</keyword>
<evidence type="ECO:0000259" key="4">
    <source>
        <dbReference type="PROSITE" id="PS50043"/>
    </source>
</evidence>
<reference evidence="5 6" key="1">
    <citation type="journal article" date="2019" name="Emerg. Microbes Infect.">
        <title>Comprehensive subspecies identification of 175 nontuberculous mycobacteria species based on 7547 genomic profiles.</title>
        <authorList>
            <person name="Matsumoto Y."/>
            <person name="Kinjo T."/>
            <person name="Motooka D."/>
            <person name="Nabeya D."/>
            <person name="Jung N."/>
            <person name="Uechi K."/>
            <person name="Horii T."/>
            <person name="Iida T."/>
            <person name="Fujita J."/>
            <person name="Nakamura S."/>
        </authorList>
    </citation>
    <scope>NUCLEOTIDE SEQUENCE [LARGE SCALE GENOMIC DNA]</scope>
    <source>
        <strain evidence="5 6">JCM 17899</strain>
    </source>
</reference>
<protein>
    <submittedName>
        <fullName evidence="5">Transcriptional regulator</fullName>
    </submittedName>
</protein>
<dbReference type="InterPro" id="IPR027417">
    <property type="entry name" value="P-loop_NTPase"/>
</dbReference>
<dbReference type="KEGG" id="msei:MSEDJ_17760"/>
<evidence type="ECO:0000256" key="1">
    <source>
        <dbReference type="ARBA" id="ARBA00023015"/>
    </source>
</evidence>
<evidence type="ECO:0000313" key="5">
    <source>
        <dbReference type="EMBL" id="BBY27680.1"/>
    </source>
</evidence>
<dbReference type="AlphaFoldDB" id="A0A7I7QNS9"/>
<dbReference type="PROSITE" id="PS00622">
    <property type="entry name" value="HTH_LUXR_1"/>
    <property type="match status" value="1"/>
</dbReference>
<dbReference type="SMART" id="SM00382">
    <property type="entry name" value="AAA"/>
    <property type="match status" value="1"/>
</dbReference>
<proteinExistence type="predicted"/>
<dbReference type="RefSeq" id="WP_276017745.1">
    <property type="nucleotide sequence ID" value="NZ_AP022588.1"/>
</dbReference>
<dbReference type="SUPFAM" id="SSF52540">
    <property type="entry name" value="P-loop containing nucleoside triphosphate hydrolases"/>
    <property type="match status" value="1"/>
</dbReference>
<dbReference type="SUPFAM" id="SSF46894">
    <property type="entry name" value="C-terminal effector domain of the bipartite response regulators"/>
    <property type="match status" value="1"/>
</dbReference>
<dbReference type="Pfam" id="PF13191">
    <property type="entry name" value="AAA_16"/>
    <property type="match status" value="1"/>
</dbReference>
<dbReference type="InterPro" id="IPR003593">
    <property type="entry name" value="AAA+_ATPase"/>
</dbReference>
<dbReference type="EMBL" id="AP022588">
    <property type="protein sequence ID" value="BBY27680.1"/>
    <property type="molecule type" value="Genomic_DNA"/>
</dbReference>
<dbReference type="PRINTS" id="PR00038">
    <property type="entry name" value="HTHLUXR"/>
</dbReference>
<dbReference type="InterPro" id="IPR036388">
    <property type="entry name" value="WH-like_DNA-bd_sf"/>
</dbReference>
<feature type="domain" description="HTH luxR-type" evidence="4">
    <location>
        <begin position="803"/>
        <end position="869"/>
    </location>
</feature>
<keyword evidence="1" id="KW-0805">Transcription regulation</keyword>
<dbReference type="PANTHER" id="PTHR44688:SF16">
    <property type="entry name" value="DNA-BINDING TRANSCRIPTIONAL ACTIVATOR DEVR_DOSR"/>
    <property type="match status" value="1"/>
</dbReference>
<dbReference type="GO" id="GO:0006355">
    <property type="term" value="P:regulation of DNA-templated transcription"/>
    <property type="evidence" value="ECO:0007669"/>
    <property type="project" value="InterPro"/>
</dbReference>
<dbReference type="Proteomes" id="UP000467193">
    <property type="component" value="Chromosome"/>
</dbReference>
<dbReference type="InterPro" id="IPR016032">
    <property type="entry name" value="Sig_transdc_resp-reg_C-effctor"/>
</dbReference>
<keyword evidence="2" id="KW-0238">DNA-binding</keyword>
<keyword evidence="3" id="KW-0804">Transcription</keyword>
<sequence>MLDHWPLIGRDDEIREVNRLLAHESVRGVALAGKPGVGKSRLARDAVRSAAELGWTIRTAFATSTSLSIPLGVFAVWVDGADGSPSALARRVAEALIDSTESNRLLLLVDDAHLLDDLSAMVVHHLVQAETAKVILTVRTGATAPAAVSALWKDGLVPRRDVEPLARDDLNRLVAAAFAAPPDPHCVERLWQLTRGNVLFLRHLVDQEFRSQRMAVLDGAVRWQAGAALSESLADLVDAQIGAIPDEVRDVVDLVSVANPIDSNSLRLCASNGAIEIAEQRELVRMSDGEVQIGHPMYAEVRLKRCGQTRLRRLRGVVAQAMKDADGNAWVLKRGLLWLESDLPPEPDVLMAAATAATALLDFATAERLYSAAAAAGAGAHSRAPLAFSLLMRQKGERALEVLDDSGDDGPSQAAFVNDVIMRASNLLWAKRSPEGSWRVIDDALATADGPRRHHLMVFRANQLALAARPAEVLEVAAKIDYAQLDHYGATMGLSAESMAYGELGQTQAALAKAEESARVIASNDDLKLLRLPLYEFHAFALAAAGRIGEAVEVAQRHVLAQEGEPQDATIVAAAILGMARLAAGDLGGALIHLPARLGGDGTDADNSFYAANSFHRFHLLRAQASARTGDAVAAESALQIARDHRHPAYEFVGSTELLTEAWLAAARQRLTEARELARSAADFACEHGQFAREVWCLQTAVQFDDTGAVDRLADLAEVVEGPRVVVALRYATALGADDGGELDAVSKEFGAMGDVLAAADAAGQAATSHRRAGRIGSAMTAAARSHRLAAECGGASSPAITAAAFGPPFTNREREVAVLVAQGMSNRDIAEAVSLSVRTVESHVYRACTKAGVTGRAGLSDVVRGAVS</sequence>
<evidence type="ECO:0000256" key="3">
    <source>
        <dbReference type="ARBA" id="ARBA00023163"/>
    </source>
</evidence>
<dbReference type="InterPro" id="IPR041664">
    <property type="entry name" value="AAA_16"/>
</dbReference>
<gene>
    <name evidence="5" type="ORF">MSEDJ_17760</name>
</gene>
<evidence type="ECO:0000313" key="6">
    <source>
        <dbReference type="Proteomes" id="UP000467193"/>
    </source>
</evidence>
<dbReference type="PROSITE" id="PS50043">
    <property type="entry name" value="HTH_LUXR_2"/>
    <property type="match status" value="1"/>
</dbReference>
<dbReference type="Pfam" id="PF00196">
    <property type="entry name" value="GerE"/>
    <property type="match status" value="1"/>
</dbReference>
<dbReference type="CDD" id="cd06170">
    <property type="entry name" value="LuxR_C_like"/>
    <property type="match status" value="1"/>
</dbReference>
<dbReference type="Gene3D" id="1.10.10.10">
    <property type="entry name" value="Winged helix-like DNA-binding domain superfamily/Winged helix DNA-binding domain"/>
    <property type="match status" value="1"/>
</dbReference>
<dbReference type="GO" id="GO:0003677">
    <property type="term" value="F:DNA binding"/>
    <property type="evidence" value="ECO:0007669"/>
    <property type="project" value="UniProtKB-KW"/>
</dbReference>
<evidence type="ECO:0000256" key="2">
    <source>
        <dbReference type="ARBA" id="ARBA00023125"/>
    </source>
</evidence>
<name>A0A7I7QNS9_9MYCO</name>
<dbReference type="Gene3D" id="3.40.50.300">
    <property type="entry name" value="P-loop containing nucleotide triphosphate hydrolases"/>
    <property type="match status" value="1"/>
</dbReference>
<dbReference type="InterPro" id="IPR000792">
    <property type="entry name" value="Tscrpt_reg_LuxR_C"/>
</dbReference>
<dbReference type="PANTHER" id="PTHR44688">
    <property type="entry name" value="DNA-BINDING TRANSCRIPTIONAL ACTIVATOR DEVR_DOSR"/>
    <property type="match status" value="1"/>
</dbReference>
<accession>A0A7I7QNS9</accession>
<dbReference type="SMART" id="SM00421">
    <property type="entry name" value="HTH_LUXR"/>
    <property type="match status" value="1"/>
</dbReference>
<organism evidence="5 6">
    <name type="scientific">Mycolicibacterium sediminis</name>
    <dbReference type="NCBI Taxonomy" id="1286180"/>
    <lineage>
        <taxon>Bacteria</taxon>
        <taxon>Bacillati</taxon>
        <taxon>Actinomycetota</taxon>
        <taxon>Actinomycetes</taxon>
        <taxon>Mycobacteriales</taxon>
        <taxon>Mycobacteriaceae</taxon>
        <taxon>Mycolicibacterium</taxon>
    </lineage>
</organism>